<organism evidence="1 2">
    <name type="scientific">Mytilus galloprovincialis</name>
    <name type="common">Mediterranean mussel</name>
    <dbReference type="NCBI Taxonomy" id="29158"/>
    <lineage>
        <taxon>Eukaryota</taxon>
        <taxon>Metazoa</taxon>
        <taxon>Spiralia</taxon>
        <taxon>Lophotrochozoa</taxon>
        <taxon>Mollusca</taxon>
        <taxon>Bivalvia</taxon>
        <taxon>Autobranchia</taxon>
        <taxon>Pteriomorphia</taxon>
        <taxon>Mytilida</taxon>
        <taxon>Mytiloidea</taxon>
        <taxon>Mytilidae</taxon>
        <taxon>Mytilinae</taxon>
        <taxon>Mytilus</taxon>
    </lineage>
</organism>
<name>A0A8B6HKF0_MYTGA</name>
<evidence type="ECO:0000313" key="2">
    <source>
        <dbReference type="Proteomes" id="UP000596742"/>
    </source>
</evidence>
<feature type="non-terminal residue" evidence="1">
    <location>
        <position position="81"/>
    </location>
</feature>
<dbReference type="Proteomes" id="UP000596742">
    <property type="component" value="Unassembled WGS sequence"/>
</dbReference>
<dbReference type="OrthoDB" id="6138379at2759"/>
<protein>
    <recommendedName>
        <fullName evidence="3">Reverse transcriptase domain-containing protein</fullName>
    </recommendedName>
</protein>
<sequence length="81" mass="9580">GKIYCHVLNARLSSWLDDNNGFREKRSCEEHIIINDRKIARLSTFVCFVDMRKAFDTVQRNLLWYKLSNAGIRGKFQHHTP</sequence>
<dbReference type="PANTHER" id="PTHR19446">
    <property type="entry name" value="REVERSE TRANSCRIPTASES"/>
    <property type="match status" value="1"/>
</dbReference>
<gene>
    <name evidence="1" type="ORF">MGAL_10B054507</name>
</gene>
<proteinExistence type="predicted"/>
<feature type="non-terminal residue" evidence="1">
    <location>
        <position position="1"/>
    </location>
</feature>
<comment type="caution">
    <text evidence="1">The sequence shown here is derived from an EMBL/GenBank/DDBJ whole genome shotgun (WGS) entry which is preliminary data.</text>
</comment>
<dbReference type="AlphaFoldDB" id="A0A8B6HKF0"/>
<evidence type="ECO:0000313" key="1">
    <source>
        <dbReference type="EMBL" id="VDI80950.1"/>
    </source>
</evidence>
<evidence type="ECO:0008006" key="3">
    <source>
        <dbReference type="Google" id="ProtNLM"/>
    </source>
</evidence>
<reference evidence="1" key="1">
    <citation type="submission" date="2018-11" db="EMBL/GenBank/DDBJ databases">
        <authorList>
            <person name="Alioto T."/>
            <person name="Alioto T."/>
        </authorList>
    </citation>
    <scope>NUCLEOTIDE SEQUENCE</scope>
</reference>
<dbReference type="EMBL" id="UYJE01010213">
    <property type="protein sequence ID" value="VDI80950.1"/>
    <property type="molecule type" value="Genomic_DNA"/>
</dbReference>
<keyword evidence="2" id="KW-1185">Reference proteome</keyword>
<accession>A0A8B6HKF0</accession>